<evidence type="ECO:0000256" key="1">
    <source>
        <dbReference type="SAM" id="MobiDB-lite"/>
    </source>
</evidence>
<organism evidence="2 3">
    <name type="scientific">Phytophthora megakarya</name>
    <dbReference type="NCBI Taxonomy" id="4795"/>
    <lineage>
        <taxon>Eukaryota</taxon>
        <taxon>Sar</taxon>
        <taxon>Stramenopiles</taxon>
        <taxon>Oomycota</taxon>
        <taxon>Peronosporomycetes</taxon>
        <taxon>Peronosporales</taxon>
        <taxon>Peronosporaceae</taxon>
        <taxon>Phytophthora</taxon>
    </lineage>
</organism>
<sequence length="75" mass="8153">MLPTPRRRADRDGPAFPGPVSDGNLDATTQEGVTLEEMPAKAPSDVELVEVGDYLQTITTGFDRANIRHQAKMPC</sequence>
<dbReference type="EMBL" id="NBNE01000209">
    <property type="protein sequence ID" value="OWZ21583.1"/>
    <property type="molecule type" value="Genomic_DNA"/>
</dbReference>
<comment type="caution">
    <text evidence="2">The sequence shown here is derived from an EMBL/GenBank/DDBJ whole genome shotgun (WGS) entry which is preliminary data.</text>
</comment>
<gene>
    <name evidence="2" type="ORF">PHMEG_0003849</name>
</gene>
<accession>A0A225WVG3</accession>
<dbReference type="Proteomes" id="UP000198211">
    <property type="component" value="Unassembled WGS sequence"/>
</dbReference>
<reference evidence="3" key="1">
    <citation type="submission" date="2017-03" db="EMBL/GenBank/DDBJ databases">
        <title>Phytopthora megakarya and P. palmivora, two closely related causual agents of cacao black pod achieved similar genome size and gene model numbers by different mechanisms.</title>
        <authorList>
            <person name="Ali S."/>
            <person name="Shao J."/>
            <person name="Larry D.J."/>
            <person name="Kronmiller B."/>
            <person name="Shen D."/>
            <person name="Strem M.D."/>
            <person name="Melnick R.L."/>
            <person name="Guiltinan M.J."/>
            <person name="Tyler B.M."/>
            <person name="Meinhardt L.W."/>
            <person name="Bailey B.A."/>
        </authorList>
    </citation>
    <scope>NUCLEOTIDE SEQUENCE [LARGE SCALE GENOMIC DNA]</scope>
    <source>
        <strain evidence="3">zdho120</strain>
    </source>
</reference>
<feature type="region of interest" description="Disordered" evidence="1">
    <location>
        <begin position="1"/>
        <end position="28"/>
    </location>
</feature>
<name>A0A225WVG3_9STRA</name>
<evidence type="ECO:0000313" key="2">
    <source>
        <dbReference type="EMBL" id="OWZ21583.1"/>
    </source>
</evidence>
<protein>
    <submittedName>
        <fullName evidence="2">Uncharacterized protein</fullName>
    </submittedName>
</protein>
<dbReference type="AlphaFoldDB" id="A0A225WVG3"/>
<proteinExistence type="predicted"/>
<evidence type="ECO:0000313" key="3">
    <source>
        <dbReference type="Proteomes" id="UP000198211"/>
    </source>
</evidence>
<keyword evidence="3" id="KW-1185">Reference proteome</keyword>